<evidence type="ECO:0000259" key="1">
    <source>
        <dbReference type="Pfam" id="PF17921"/>
    </source>
</evidence>
<sequence>MMTESGGGGEQAIIVDGVYDKQVLDIVDSSELLEEVGEYDESIDQSLHDTYGEEGEHDTTGDGSYGGMPLDLYDNIVEFKRTGTYPANIGTRHDRSALSHWRARCMRFVLADDNETLLYYNPSSSVNDQPKVVVKRGEVRRVIERIHDLIGHLGQKRTQIVVLKKLHWRSVRQDVRTFINNCAFCNQKKIEGKKILKAPVDVTSENFDLNIEVRSKPAESNETYDRLTFSLIGYNEQEVRAAAVTRMTAYTFKETASELRGRFARPNSGTATSASFRRQPYIKRTRYSPYASGFILPYAARHKNEEPSFIEIFNDDRGEPMTSAYNGQSYAVGELVETQQIDERSVESTSTVSNMERIAPTCVKADARGSTLPTQSTIKRDMLNNSQSLEFDGGRQKKGGKERLMDCSEQCENSELLSPYESIDTRPEMAALPPIMLMPSVDPEVVQMQKELLMRQLRLQRLQEKLLQAQFSSLRIPIARYEEVDPDGEQVHILANGGEGFMNDPVDEEHELNVMNSGDESGDEILQRGITITLSSSLISHRLFILIKLVIGYFNSIEARSHCSSLFSIL</sequence>
<gene>
    <name evidence="2" type="ORF">KIN20_006505</name>
</gene>
<dbReference type="Pfam" id="PF17921">
    <property type="entry name" value="Integrase_H2C2"/>
    <property type="match status" value="1"/>
</dbReference>
<evidence type="ECO:0000313" key="2">
    <source>
        <dbReference type="EMBL" id="KAJ1350662.1"/>
    </source>
</evidence>
<evidence type="ECO:0000313" key="3">
    <source>
        <dbReference type="Proteomes" id="UP001196413"/>
    </source>
</evidence>
<protein>
    <recommendedName>
        <fullName evidence="1">Integrase zinc-binding domain-containing protein</fullName>
    </recommendedName>
</protein>
<name>A0AAD5MKG5_PARTN</name>
<dbReference type="AlphaFoldDB" id="A0AAD5MKG5"/>
<reference evidence="2" key="1">
    <citation type="submission" date="2021-06" db="EMBL/GenBank/DDBJ databases">
        <title>Parelaphostrongylus tenuis whole genome reference sequence.</title>
        <authorList>
            <person name="Garwood T.J."/>
            <person name="Larsen P.A."/>
            <person name="Fountain-Jones N.M."/>
            <person name="Garbe J.R."/>
            <person name="Macchietto M.G."/>
            <person name="Kania S.A."/>
            <person name="Gerhold R.W."/>
            <person name="Richards J.E."/>
            <person name="Wolf T.M."/>
        </authorList>
    </citation>
    <scope>NUCLEOTIDE SEQUENCE</scope>
    <source>
        <strain evidence="2">MNPRO001-30</strain>
        <tissue evidence="2">Meninges</tissue>
    </source>
</reference>
<proteinExistence type="predicted"/>
<feature type="domain" description="Integrase zinc-binding" evidence="1">
    <location>
        <begin position="135"/>
        <end position="189"/>
    </location>
</feature>
<dbReference type="Proteomes" id="UP001196413">
    <property type="component" value="Unassembled WGS sequence"/>
</dbReference>
<keyword evidence="3" id="KW-1185">Reference proteome</keyword>
<dbReference type="Gene3D" id="1.10.340.70">
    <property type="match status" value="1"/>
</dbReference>
<accession>A0AAD5MKG5</accession>
<comment type="caution">
    <text evidence="2">The sequence shown here is derived from an EMBL/GenBank/DDBJ whole genome shotgun (WGS) entry which is preliminary data.</text>
</comment>
<dbReference type="EMBL" id="JAHQIW010000907">
    <property type="protein sequence ID" value="KAJ1350662.1"/>
    <property type="molecule type" value="Genomic_DNA"/>
</dbReference>
<dbReference type="InterPro" id="IPR041588">
    <property type="entry name" value="Integrase_H2C2"/>
</dbReference>
<organism evidence="2 3">
    <name type="scientific">Parelaphostrongylus tenuis</name>
    <name type="common">Meningeal worm</name>
    <dbReference type="NCBI Taxonomy" id="148309"/>
    <lineage>
        <taxon>Eukaryota</taxon>
        <taxon>Metazoa</taxon>
        <taxon>Ecdysozoa</taxon>
        <taxon>Nematoda</taxon>
        <taxon>Chromadorea</taxon>
        <taxon>Rhabditida</taxon>
        <taxon>Rhabditina</taxon>
        <taxon>Rhabditomorpha</taxon>
        <taxon>Strongyloidea</taxon>
        <taxon>Metastrongylidae</taxon>
        <taxon>Parelaphostrongylus</taxon>
    </lineage>
</organism>